<evidence type="ECO:0000313" key="3">
    <source>
        <dbReference type="Proteomes" id="UP001189429"/>
    </source>
</evidence>
<feature type="non-terminal residue" evidence="2">
    <location>
        <position position="1"/>
    </location>
</feature>
<dbReference type="Proteomes" id="UP001189429">
    <property type="component" value="Unassembled WGS sequence"/>
</dbReference>
<organism evidence="2 3">
    <name type="scientific">Prorocentrum cordatum</name>
    <dbReference type="NCBI Taxonomy" id="2364126"/>
    <lineage>
        <taxon>Eukaryota</taxon>
        <taxon>Sar</taxon>
        <taxon>Alveolata</taxon>
        <taxon>Dinophyceae</taxon>
        <taxon>Prorocentrales</taxon>
        <taxon>Prorocentraceae</taxon>
        <taxon>Prorocentrum</taxon>
    </lineage>
</organism>
<proteinExistence type="predicted"/>
<comment type="caution">
    <text evidence="2">The sequence shown here is derived from an EMBL/GenBank/DDBJ whole genome shotgun (WGS) entry which is preliminary data.</text>
</comment>
<protein>
    <submittedName>
        <fullName evidence="2">Uncharacterized protein</fullName>
    </submittedName>
</protein>
<feature type="compositionally biased region" description="Polar residues" evidence="1">
    <location>
        <begin position="78"/>
        <end position="99"/>
    </location>
</feature>
<feature type="compositionally biased region" description="Basic residues" evidence="1">
    <location>
        <begin position="134"/>
        <end position="145"/>
    </location>
</feature>
<evidence type="ECO:0000313" key="2">
    <source>
        <dbReference type="EMBL" id="CAK0866550.1"/>
    </source>
</evidence>
<feature type="compositionally biased region" description="Basic and acidic residues" evidence="1">
    <location>
        <begin position="63"/>
        <end position="77"/>
    </location>
</feature>
<feature type="compositionally biased region" description="Low complexity" evidence="1">
    <location>
        <begin position="159"/>
        <end position="168"/>
    </location>
</feature>
<accession>A0ABN9V1F9</accession>
<reference evidence="2" key="1">
    <citation type="submission" date="2023-10" db="EMBL/GenBank/DDBJ databases">
        <authorList>
            <person name="Chen Y."/>
            <person name="Shah S."/>
            <person name="Dougan E. K."/>
            <person name="Thang M."/>
            <person name="Chan C."/>
        </authorList>
    </citation>
    <scope>NUCLEOTIDE SEQUENCE [LARGE SCALE GENOMIC DNA]</scope>
</reference>
<name>A0ABN9V1F9_9DINO</name>
<keyword evidence="3" id="KW-1185">Reference proteome</keyword>
<dbReference type="EMBL" id="CAUYUJ010016548">
    <property type="protein sequence ID" value="CAK0866550.1"/>
    <property type="molecule type" value="Genomic_DNA"/>
</dbReference>
<feature type="region of interest" description="Disordered" evidence="1">
    <location>
        <begin position="63"/>
        <end position="181"/>
    </location>
</feature>
<gene>
    <name evidence="2" type="ORF">PCOR1329_LOCUS53708</name>
</gene>
<evidence type="ECO:0000256" key="1">
    <source>
        <dbReference type="SAM" id="MobiDB-lite"/>
    </source>
</evidence>
<sequence length="181" mass="19261">PFWFKMPFLVEPRVRQALRARDCPMSAAALPSGMSATAALPRGLYVRNTFLDCKSPWFDTLTFDERPQSDPTDDRVSSKWNSGSMAGTSTSEDASSLGNQGLGGPRLVTEGAAHQEMVQLEQPGGDRTSEKTRNQRRRAQRKLIRAVKAGIADTGDLPSGAPAASSSGSGMGGGTSCKLSL</sequence>